<accession>A0A8T2V051</accession>
<evidence type="ECO:0000313" key="2">
    <source>
        <dbReference type="EMBL" id="KAH7439124.1"/>
    </source>
</evidence>
<protein>
    <submittedName>
        <fullName evidence="2">Uncharacterized protein</fullName>
    </submittedName>
</protein>
<organism evidence="2 3">
    <name type="scientific">Ceratopteris richardii</name>
    <name type="common">Triangle waterfern</name>
    <dbReference type="NCBI Taxonomy" id="49495"/>
    <lineage>
        <taxon>Eukaryota</taxon>
        <taxon>Viridiplantae</taxon>
        <taxon>Streptophyta</taxon>
        <taxon>Embryophyta</taxon>
        <taxon>Tracheophyta</taxon>
        <taxon>Polypodiopsida</taxon>
        <taxon>Polypodiidae</taxon>
        <taxon>Polypodiales</taxon>
        <taxon>Pteridineae</taxon>
        <taxon>Pteridaceae</taxon>
        <taxon>Parkerioideae</taxon>
        <taxon>Ceratopteris</taxon>
    </lineage>
</organism>
<feature type="region of interest" description="Disordered" evidence="1">
    <location>
        <begin position="1"/>
        <end position="61"/>
    </location>
</feature>
<gene>
    <name evidence="2" type="ORF">KP509_04G046100</name>
</gene>
<name>A0A8T2V051_CERRI</name>
<evidence type="ECO:0000256" key="1">
    <source>
        <dbReference type="SAM" id="MobiDB-lite"/>
    </source>
</evidence>
<feature type="compositionally biased region" description="Low complexity" evidence="1">
    <location>
        <begin position="35"/>
        <end position="47"/>
    </location>
</feature>
<feature type="compositionally biased region" description="Basic residues" evidence="1">
    <location>
        <begin position="48"/>
        <end position="58"/>
    </location>
</feature>
<sequence>MSGARSAQTPRERGGKPNRSTIKGARRDAPRVIPSRWSAARSSTQRTSRWRNTKASRSTRREEAIVMLKGLTSRNGPQIQASSSPGVRFCPELHEAPLFFLDTKRLQFALLNKTKWKNLPGLLEQVYVSLLTVSSWVIVNERAYVNQQSLLHGADRDSLALTV</sequence>
<reference evidence="2" key="1">
    <citation type="submission" date="2021-08" db="EMBL/GenBank/DDBJ databases">
        <title>WGS assembly of Ceratopteris richardii.</title>
        <authorList>
            <person name="Marchant D.B."/>
            <person name="Chen G."/>
            <person name="Jenkins J."/>
            <person name="Shu S."/>
            <person name="Leebens-Mack J."/>
            <person name="Grimwood J."/>
            <person name="Schmutz J."/>
            <person name="Soltis P."/>
            <person name="Soltis D."/>
            <person name="Chen Z.-H."/>
        </authorList>
    </citation>
    <scope>NUCLEOTIDE SEQUENCE</scope>
    <source>
        <strain evidence="2">Whitten #5841</strain>
        <tissue evidence="2">Leaf</tissue>
    </source>
</reference>
<comment type="caution">
    <text evidence="2">The sequence shown here is derived from an EMBL/GenBank/DDBJ whole genome shotgun (WGS) entry which is preliminary data.</text>
</comment>
<dbReference type="Proteomes" id="UP000825935">
    <property type="component" value="Chromosome 4"/>
</dbReference>
<keyword evidence="3" id="KW-1185">Reference proteome</keyword>
<evidence type="ECO:0000313" key="3">
    <source>
        <dbReference type="Proteomes" id="UP000825935"/>
    </source>
</evidence>
<proteinExistence type="predicted"/>
<dbReference type="EMBL" id="CM035409">
    <property type="protein sequence ID" value="KAH7439124.1"/>
    <property type="molecule type" value="Genomic_DNA"/>
</dbReference>
<dbReference type="AlphaFoldDB" id="A0A8T2V051"/>